<dbReference type="EMBL" id="DF973452">
    <property type="protein sequence ID" value="GAU31345.1"/>
    <property type="molecule type" value="Genomic_DNA"/>
</dbReference>
<reference evidence="2" key="1">
    <citation type="journal article" date="2017" name="Front. Plant Sci.">
        <title>Climate Clever Clovers: New Paradigm to Reduce the Environmental Footprint of Ruminants by Breeding Low Methanogenic Forages Utilizing Haplotype Variation.</title>
        <authorList>
            <person name="Kaur P."/>
            <person name="Appels R."/>
            <person name="Bayer P.E."/>
            <person name="Keeble-Gagnere G."/>
            <person name="Wang J."/>
            <person name="Hirakawa H."/>
            <person name="Shirasawa K."/>
            <person name="Vercoe P."/>
            <person name="Stefanova K."/>
            <person name="Durmic Z."/>
            <person name="Nichols P."/>
            <person name="Revell C."/>
            <person name="Isobe S.N."/>
            <person name="Edwards D."/>
            <person name="Erskine W."/>
        </authorList>
    </citation>
    <scope>NUCLEOTIDE SEQUENCE [LARGE SCALE GENOMIC DNA]</scope>
    <source>
        <strain evidence="2">cv. Daliak</strain>
    </source>
</reference>
<dbReference type="InterPro" id="IPR037219">
    <property type="entry name" value="Peptidase_M41-like"/>
</dbReference>
<dbReference type="SUPFAM" id="SSF140990">
    <property type="entry name" value="FtsH protease domain-like"/>
    <property type="match status" value="1"/>
</dbReference>
<dbReference type="GO" id="GO:0005524">
    <property type="term" value="F:ATP binding"/>
    <property type="evidence" value="ECO:0007669"/>
    <property type="project" value="InterPro"/>
</dbReference>
<proteinExistence type="predicted"/>
<organism evidence="1 2">
    <name type="scientific">Trifolium subterraneum</name>
    <name type="common">Subterranean clover</name>
    <dbReference type="NCBI Taxonomy" id="3900"/>
    <lineage>
        <taxon>Eukaryota</taxon>
        <taxon>Viridiplantae</taxon>
        <taxon>Streptophyta</taxon>
        <taxon>Embryophyta</taxon>
        <taxon>Tracheophyta</taxon>
        <taxon>Spermatophyta</taxon>
        <taxon>Magnoliopsida</taxon>
        <taxon>eudicotyledons</taxon>
        <taxon>Gunneridae</taxon>
        <taxon>Pentapetalae</taxon>
        <taxon>rosids</taxon>
        <taxon>fabids</taxon>
        <taxon>Fabales</taxon>
        <taxon>Fabaceae</taxon>
        <taxon>Papilionoideae</taxon>
        <taxon>50 kb inversion clade</taxon>
        <taxon>NPAAA clade</taxon>
        <taxon>Hologalegina</taxon>
        <taxon>IRL clade</taxon>
        <taxon>Trifolieae</taxon>
        <taxon>Trifolium</taxon>
    </lineage>
</organism>
<keyword evidence="2" id="KW-1185">Reference proteome</keyword>
<evidence type="ECO:0008006" key="3">
    <source>
        <dbReference type="Google" id="ProtNLM"/>
    </source>
</evidence>
<dbReference type="AlphaFoldDB" id="A0A2Z6N617"/>
<evidence type="ECO:0000313" key="1">
    <source>
        <dbReference type="EMBL" id="GAU31345.1"/>
    </source>
</evidence>
<protein>
    <recommendedName>
        <fullName evidence="3">Peptidase M41 domain-containing protein</fullName>
    </recommendedName>
</protein>
<name>A0A2Z6N617_TRISU</name>
<dbReference type="GO" id="GO:0006508">
    <property type="term" value="P:proteolysis"/>
    <property type="evidence" value="ECO:0007669"/>
    <property type="project" value="InterPro"/>
</dbReference>
<dbReference type="GO" id="GO:0004176">
    <property type="term" value="F:ATP-dependent peptidase activity"/>
    <property type="evidence" value="ECO:0007669"/>
    <property type="project" value="InterPro"/>
</dbReference>
<dbReference type="GO" id="GO:0004222">
    <property type="term" value="F:metalloendopeptidase activity"/>
    <property type="evidence" value="ECO:0007669"/>
    <property type="project" value="InterPro"/>
</dbReference>
<accession>A0A2Z6N617</accession>
<gene>
    <name evidence="1" type="ORF">TSUD_315550</name>
</gene>
<evidence type="ECO:0000313" key="2">
    <source>
        <dbReference type="Proteomes" id="UP000242715"/>
    </source>
</evidence>
<dbReference type="Proteomes" id="UP000242715">
    <property type="component" value="Unassembled WGS sequence"/>
</dbReference>
<dbReference type="Gene3D" id="1.20.58.760">
    <property type="entry name" value="Peptidase M41"/>
    <property type="match status" value="1"/>
</dbReference>
<sequence length="118" mass="12890">MANVTVVRASKNGSRIMKMDDLLSVMMRSECNSPLISTIVRDLKNGSEVVEMNDMLYVIGSECNSKRKKMSYHEAGHVLVAIHTDGAPHVCLATIIPTVSGGCQQSDTDILSHKKMLV</sequence>